<dbReference type="InterPro" id="IPR029787">
    <property type="entry name" value="Nucleotide_cyclase"/>
</dbReference>
<dbReference type="CDD" id="cd07302">
    <property type="entry name" value="CHD"/>
    <property type="match status" value="1"/>
</dbReference>
<dbReference type="KEGG" id="sper:EW093_16815"/>
<dbReference type="AlphaFoldDB" id="A0A5C1QGS5"/>
<keyword evidence="1" id="KW-0812">Transmembrane</keyword>
<dbReference type="PANTHER" id="PTHR43081:SF1">
    <property type="entry name" value="ADENYLATE CYCLASE, TERMINAL-DIFFERENTIATION SPECIFIC"/>
    <property type="match status" value="1"/>
</dbReference>
<feature type="transmembrane region" description="Helical" evidence="1">
    <location>
        <begin position="256"/>
        <end position="275"/>
    </location>
</feature>
<feature type="domain" description="Guanylate cyclase" evidence="2">
    <location>
        <begin position="414"/>
        <end position="538"/>
    </location>
</feature>
<keyword evidence="1" id="KW-0472">Membrane</keyword>
<dbReference type="Gene3D" id="3.30.70.1230">
    <property type="entry name" value="Nucleotide cyclase"/>
    <property type="match status" value="1"/>
</dbReference>
<dbReference type="PROSITE" id="PS50125">
    <property type="entry name" value="GUANYLATE_CYCLASE_2"/>
    <property type="match status" value="1"/>
</dbReference>
<keyword evidence="1" id="KW-1133">Transmembrane helix</keyword>
<keyword evidence="4" id="KW-1185">Reference proteome</keyword>
<dbReference type="OrthoDB" id="9806704at2"/>
<feature type="transmembrane region" description="Helical" evidence="1">
    <location>
        <begin position="315"/>
        <end position="335"/>
    </location>
</feature>
<evidence type="ECO:0000259" key="2">
    <source>
        <dbReference type="PROSITE" id="PS50125"/>
    </source>
</evidence>
<evidence type="ECO:0000313" key="3">
    <source>
        <dbReference type="EMBL" id="QEN06279.1"/>
    </source>
</evidence>
<dbReference type="RefSeq" id="WP_149569505.1">
    <property type="nucleotide sequence ID" value="NZ_CP035807.1"/>
</dbReference>
<reference evidence="3 4" key="1">
    <citation type="submission" date="2019-02" db="EMBL/GenBank/DDBJ databases">
        <authorList>
            <person name="Fomenkov A."/>
            <person name="Dubinina G."/>
            <person name="Grabovich M."/>
            <person name="Vincze T."/>
            <person name="Roberts R.J."/>
        </authorList>
    </citation>
    <scope>NUCLEOTIDE SEQUENCE [LARGE SCALE GENOMIC DNA]</scope>
    <source>
        <strain evidence="3 4">P</strain>
    </source>
</reference>
<evidence type="ECO:0000313" key="4">
    <source>
        <dbReference type="Proteomes" id="UP000323824"/>
    </source>
</evidence>
<dbReference type="PANTHER" id="PTHR43081">
    <property type="entry name" value="ADENYLATE CYCLASE, TERMINAL-DIFFERENTIATION SPECIFIC-RELATED"/>
    <property type="match status" value="1"/>
</dbReference>
<feature type="transmembrane region" description="Helical" evidence="1">
    <location>
        <begin position="165"/>
        <end position="183"/>
    </location>
</feature>
<proteinExistence type="predicted"/>
<name>A0A5C1QGS5_9SPIO</name>
<dbReference type="GO" id="GO:0009190">
    <property type="term" value="P:cyclic nucleotide biosynthetic process"/>
    <property type="evidence" value="ECO:0007669"/>
    <property type="project" value="InterPro"/>
</dbReference>
<dbReference type="InterPro" id="IPR050697">
    <property type="entry name" value="Adenylyl/Guanylyl_Cyclase_3/4"/>
</dbReference>
<sequence>MKKQILLIIYLIILLGGLSSRVVNGSIDLTSAQIDKNKPIPLSGNWFITTEDSSSKYSKVPGQWKEDTNRVKYRLNILSEDRENFLLTPKQVNSQYTLYLNGVKIWFEDQYRVNYIPITLKKGLNILELDIINKNDPVGGIRNTPFIGSSYSMLKMHEENFIRDSFFSGASLIISIFFLILFFNSKTDRYNLYFSLLCLALTIRGLVINEKLIFYLLPEISGYLVQKLEYICVYSLPCLFILFVKNYFTYNPHKKLLNLISLVTGLFPIIAIFFPGSIYKYILFPYFVTGAITIFFVIILLIIYVRMKLKDSFKLLISLIFISTGAFYDISLVLFNTKERHIMSITLMLFILFMLYNIFRNEILNIEKNKVLTQENIKINKYLYKFVPISFFKTVGLGDLLTIKKGDGVEKKMTIIFATIVDFQKYVRVNSAEYSIDLLNRYYAITSPIIKKHNGFIDKFIDETMMALFPGSPEDGINAMIEINKAIIDFNKTNKGQNPIVVRAGIHLGNQYIGIVGDNKRVDATVISSVVNTASRISSFTNKIDKNILISESVYNEIKNKSIYNLMFMGRVKLKGKIKYIGIYSVNTSEPTEADKLFSLTMQKLNYSPLYELEGVLTRIKSLYKYHTPTNYYLGLIYQNKKLEDNEK</sequence>
<feature type="transmembrane region" description="Helical" evidence="1">
    <location>
        <begin position="341"/>
        <end position="359"/>
    </location>
</feature>
<dbReference type="Pfam" id="PF07695">
    <property type="entry name" value="7TMR-DISM_7TM"/>
    <property type="match status" value="1"/>
</dbReference>
<evidence type="ECO:0000256" key="1">
    <source>
        <dbReference type="SAM" id="Phobius"/>
    </source>
</evidence>
<organism evidence="3 4">
    <name type="scientific">Thiospirochaeta perfilievii</name>
    <dbReference type="NCBI Taxonomy" id="252967"/>
    <lineage>
        <taxon>Bacteria</taxon>
        <taxon>Pseudomonadati</taxon>
        <taxon>Spirochaetota</taxon>
        <taxon>Spirochaetia</taxon>
        <taxon>Spirochaetales</taxon>
        <taxon>Spirochaetaceae</taxon>
        <taxon>Thiospirochaeta</taxon>
    </lineage>
</organism>
<dbReference type="GO" id="GO:0035556">
    <property type="term" value="P:intracellular signal transduction"/>
    <property type="evidence" value="ECO:0007669"/>
    <property type="project" value="InterPro"/>
</dbReference>
<dbReference type="Proteomes" id="UP000323824">
    <property type="component" value="Chromosome"/>
</dbReference>
<reference evidence="3 4" key="2">
    <citation type="submission" date="2019-09" db="EMBL/GenBank/DDBJ databases">
        <title>Complete Genome Sequence and Methylome Analysis of free living Spirochaetas.</title>
        <authorList>
            <person name="Leshcheva N."/>
            <person name="Mikheeva N."/>
        </authorList>
    </citation>
    <scope>NUCLEOTIDE SEQUENCE [LARGE SCALE GENOMIC DNA]</scope>
    <source>
        <strain evidence="3 4">P</strain>
    </source>
</reference>
<accession>A0A5C1QGS5</accession>
<dbReference type="SUPFAM" id="SSF55073">
    <property type="entry name" value="Nucleotide cyclase"/>
    <property type="match status" value="1"/>
</dbReference>
<dbReference type="InterPro" id="IPR001054">
    <property type="entry name" value="A/G_cyclase"/>
</dbReference>
<dbReference type="GO" id="GO:0004016">
    <property type="term" value="F:adenylate cyclase activity"/>
    <property type="evidence" value="ECO:0007669"/>
    <property type="project" value="UniProtKB-ARBA"/>
</dbReference>
<feature type="transmembrane region" description="Helical" evidence="1">
    <location>
        <begin position="228"/>
        <end position="244"/>
    </location>
</feature>
<dbReference type="Pfam" id="PF00211">
    <property type="entry name" value="Guanylate_cyc"/>
    <property type="match status" value="1"/>
</dbReference>
<dbReference type="EMBL" id="CP035807">
    <property type="protein sequence ID" value="QEN06279.1"/>
    <property type="molecule type" value="Genomic_DNA"/>
</dbReference>
<dbReference type="InterPro" id="IPR011623">
    <property type="entry name" value="7TMR_DISM_rcpt_extracell_dom1"/>
</dbReference>
<dbReference type="SMART" id="SM00044">
    <property type="entry name" value="CYCc"/>
    <property type="match status" value="1"/>
</dbReference>
<gene>
    <name evidence="3" type="ORF">EW093_16815</name>
</gene>
<feature type="transmembrane region" description="Helical" evidence="1">
    <location>
        <begin position="281"/>
        <end position="303"/>
    </location>
</feature>
<feature type="transmembrane region" description="Helical" evidence="1">
    <location>
        <begin position="190"/>
        <end position="208"/>
    </location>
</feature>
<protein>
    <submittedName>
        <fullName evidence="3">Adenylate/guanylate cyclase domain-containing protein</fullName>
    </submittedName>
</protein>